<dbReference type="PANTHER" id="PTHR46523:SF1">
    <property type="entry name" value="DCTP PYROPHOSPHATASE 1"/>
    <property type="match status" value="1"/>
</dbReference>
<dbReference type="PIRSF" id="PIRSF029826">
    <property type="entry name" value="UCP029826_pph"/>
    <property type="match status" value="1"/>
</dbReference>
<evidence type="ECO:0000313" key="1">
    <source>
        <dbReference type="EMBL" id="SMX42154.1"/>
    </source>
</evidence>
<reference evidence="1 2" key="1">
    <citation type="submission" date="2017-05" db="EMBL/GenBank/DDBJ databases">
        <authorList>
            <person name="Song R."/>
            <person name="Chenine A.L."/>
            <person name="Ruprecht R.M."/>
        </authorList>
    </citation>
    <scope>NUCLEOTIDE SEQUENCE [LARGE SCALE GENOMIC DNA]</scope>
    <source>
        <strain evidence="1 2">CECT 8663</strain>
    </source>
</reference>
<dbReference type="InterPro" id="IPR025984">
    <property type="entry name" value="DCTPP"/>
</dbReference>
<dbReference type="AlphaFoldDB" id="A0A238KHT5"/>
<dbReference type="GO" id="GO:0009143">
    <property type="term" value="P:nucleoside triphosphate catabolic process"/>
    <property type="evidence" value="ECO:0007669"/>
    <property type="project" value="InterPro"/>
</dbReference>
<protein>
    <recommendedName>
        <fullName evidence="3">Nucleotide pyrophosphohydrolase</fullName>
    </recommendedName>
</protein>
<dbReference type="Proteomes" id="UP000220836">
    <property type="component" value="Unassembled WGS sequence"/>
</dbReference>
<dbReference type="CDD" id="cd11537">
    <property type="entry name" value="NTP-PPase_RS21-C6_like"/>
    <property type="match status" value="1"/>
</dbReference>
<dbReference type="SUPFAM" id="SSF101386">
    <property type="entry name" value="all-alpha NTP pyrophosphatases"/>
    <property type="match status" value="1"/>
</dbReference>
<evidence type="ECO:0000313" key="2">
    <source>
        <dbReference type="Proteomes" id="UP000220836"/>
    </source>
</evidence>
<organism evidence="1 2">
    <name type="scientific">Pelagimonas varians</name>
    <dbReference type="NCBI Taxonomy" id="696760"/>
    <lineage>
        <taxon>Bacteria</taxon>
        <taxon>Pseudomonadati</taxon>
        <taxon>Pseudomonadota</taxon>
        <taxon>Alphaproteobacteria</taxon>
        <taxon>Rhodobacterales</taxon>
        <taxon>Roseobacteraceae</taxon>
        <taxon>Pelagimonas</taxon>
    </lineage>
</organism>
<dbReference type="OrthoDB" id="9791898at2"/>
<name>A0A238KHT5_9RHOB</name>
<sequence length="114" mass="12822">MDLTIKTLIARLRAFRDNRDWAQFHTPKDLALSVSVEAAELLELFQWRREDAELDGALKQKLESEVADVFSYLLLLCDSTGIDLVDATNKKIDLNEERFPVSASRGVAKPGGED</sequence>
<evidence type="ECO:0008006" key="3">
    <source>
        <dbReference type="Google" id="ProtNLM"/>
    </source>
</evidence>
<dbReference type="Pfam" id="PF12643">
    <property type="entry name" value="MazG-like"/>
    <property type="match status" value="1"/>
</dbReference>
<dbReference type="PANTHER" id="PTHR46523">
    <property type="entry name" value="DCTP PYROPHOSPHATASE 1"/>
    <property type="match status" value="1"/>
</dbReference>
<accession>A0A238KHT5</accession>
<dbReference type="InterPro" id="IPR052555">
    <property type="entry name" value="dCTP_Pyrophosphatase"/>
</dbReference>
<keyword evidence="2" id="KW-1185">Reference proteome</keyword>
<dbReference type="GO" id="GO:0047429">
    <property type="term" value="F:nucleoside triphosphate diphosphatase activity"/>
    <property type="evidence" value="ECO:0007669"/>
    <property type="project" value="InterPro"/>
</dbReference>
<proteinExistence type="predicted"/>
<dbReference type="EMBL" id="FXYH01000007">
    <property type="protein sequence ID" value="SMX42154.1"/>
    <property type="molecule type" value="Genomic_DNA"/>
</dbReference>
<dbReference type="Gene3D" id="1.10.287.1080">
    <property type="entry name" value="MazG-like"/>
    <property type="match status" value="1"/>
</dbReference>
<gene>
    <name evidence="1" type="ORF">PEV8663_02427</name>
</gene>